<dbReference type="InterPro" id="IPR009075">
    <property type="entry name" value="AcylCo_DH/oxidase_C"/>
</dbReference>
<feature type="domain" description="Acyl-CoA dehydrogenase/oxidase N-terminal" evidence="11">
    <location>
        <begin position="6"/>
        <end position="118"/>
    </location>
</feature>
<evidence type="ECO:0000256" key="1">
    <source>
        <dbReference type="ARBA" id="ARBA00001974"/>
    </source>
</evidence>
<dbReference type="RefSeq" id="WP_126143294.1">
    <property type="nucleotide sequence ID" value="NZ_RXHU01000066.1"/>
</dbReference>
<dbReference type="Pfam" id="PF00441">
    <property type="entry name" value="Acyl-CoA_dh_1"/>
    <property type="match status" value="1"/>
</dbReference>
<dbReference type="InterPro" id="IPR006091">
    <property type="entry name" value="Acyl-CoA_Oxase/DH_mid-dom"/>
</dbReference>
<feature type="domain" description="Acyl-CoA oxidase/dehydrogenase middle" evidence="10">
    <location>
        <begin position="122"/>
        <end position="217"/>
    </location>
</feature>
<accession>A0A430J9L1</accession>
<organism evidence="12 13">
    <name type="scientific">Paenibacillus whitsoniae</name>
    <dbReference type="NCBI Taxonomy" id="2496558"/>
    <lineage>
        <taxon>Bacteria</taxon>
        <taxon>Bacillati</taxon>
        <taxon>Bacillota</taxon>
        <taxon>Bacilli</taxon>
        <taxon>Bacillales</taxon>
        <taxon>Paenibacillaceae</taxon>
        <taxon>Paenibacillus</taxon>
    </lineage>
</organism>
<evidence type="ECO:0000259" key="11">
    <source>
        <dbReference type="Pfam" id="PF02771"/>
    </source>
</evidence>
<dbReference type="FunFam" id="1.20.140.10:FF:000004">
    <property type="entry name" value="Acyl-CoA dehydrogenase FadE25"/>
    <property type="match status" value="1"/>
</dbReference>
<evidence type="ECO:0000256" key="5">
    <source>
        <dbReference type="ARBA" id="ARBA00023002"/>
    </source>
</evidence>
<keyword evidence="3 8" id="KW-0285">Flavoprotein</keyword>
<keyword evidence="13" id="KW-1185">Reference proteome</keyword>
<evidence type="ECO:0000259" key="10">
    <source>
        <dbReference type="Pfam" id="PF02770"/>
    </source>
</evidence>
<dbReference type="InterPro" id="IPR013786">
    <property type="entry name" value="AcylCoA_DH/ox_N"/>
</dbReference>
<dbReference type="PANTHER" id="PTHR43884">
    <property type="entry name" value="ACYL-COA DEHYDROGENASE"/>
    <property type="match status" value="1"/>
</dbReference>
<dbReference type="PANTHER" id="PTHR43884:SF41">
    <property type="entry name" value="ACYL-COA DEHYDROGENASE"/>
    <property type="match status" value="1"/>
</dbReference>
<dbReference type="PIRSF" id="PIRSF016578">
    <property type="entry name" value="HsaA"/>
    <property type="match status" value="1"/>
</dbReference>
<proteinExistence type="inferred from homology"/>
<dbReference type="SUPFAM" id="SSF56645">
    <property type="entry name" value="Acyl-CoA dehydrogenase NM domain-like"/>
    <property type="match status" value="1"/>
</dbReference>
<reference evidence="12 13" key="1">
    <citation type="submission" date="2018-12" db="EMBL/GenBank/DDBJ databases">
        <title>Bacillus ochoae sp. nov., Paenibacillus whitsoniae sp. nov., Paenibacillus spiritus sp. nov. Isolated from the Mars Exploration Rover during spacecraft assembly.</title>
        <authorList>
            <person name="Seuylemezian A."/>
            <person name="Vaishampayan P."/>
        </authorList>
    </citation>
    <scope>NUCLEOTIDE SEQUENCE [LARGE SCALE GENOMIC DNA]</scope>
    <source>
        <strain evidence="12 13">MER 54</strain>
    </source>
</reference>
<dbReference type="PROSITE" id="PS00072">
    <property type="entry name" value="ACYL_COA_DH_1"/>
    <property type="match status" value="1"/>
</dbReference>
<dbReference type="Pfam" id="PF02771">
    <property type="entry name" value="Acyl-CoA_dh_N"/>
    <property type="match status" value="1"/>
</dbReference>
<dbReference type="FunFam" id="1.10.540.10:FF:000002">
    <property type="entry name" value="Acyl-CoA dehydrogenase FadE19"/>
    <property type="match status" value="1"/>
</dbReference>
<evidence type="ECO:0000256" key="6">
    <source>
        <dbReference type="ARBA" id="ARBA00052546"/>
    </source>
</evidence>
<keyword evidence="4 8" id="KW-0274">FAD</keyword>
<evidence type="ECO:0000256" key="8">
    <source>
        <dbReference type="RuleBase" id="RU362125"/>
    </source>
</evidence>
<protein>
    <recommendedName>
        <fullName evidence="7">Acyl-CoA dehydrogenase</fullName>
    </recommendedName>
</protein>
<dbReference type="InterPro" id="IPR036250">
    <property type="entry name" value="AcylCo_DH-like_C"/>
</dbReference>
<dbReference type="GO" id="GO:0050660">
    <property type="term" value="F:flavin adenine dinucleotide binding"/>
    <property type="evidence" value="ECO:0007669"/>
    <property type="project" value="InterPro"/>
</dbReference>
<name>A0A430J9L1_9BACL</name>
<keyword evidence="5 8" id="KW-0560">Oxidoreductase</keyword>
<dbReference type="FunFam" id="2.40.110.10:FF:000001">
    <property type="entry name" value="Acyl-CoA dehydrogenase, mitochondrial"/>
    <property type="match status" value="1"/>
</dbReference>
<evidence type="ECO:0000256" key="4">
    <source>
        <dbReference type="ARBA" id="ARBA00022827"/>
    </source>
</evidence>
<evidence type="ECO:0000256" key="7">
    <source>
        <dbReference type="ARBA" id="ARBA00067585"/>
    </source>
</evidence>
<evidence type="ECO:0000256" key="3">
    <source>
        <dbReference type="ARBA" id="ARBA00022630"/>
    </source>
</evidence>
<feature type="domain" description="Acyl-CoA dehydrogenase/oxidase C-terminal" evidence="9">
    <location>
        <begin position="229"/>
        <end position="364"/>
    </location>
</feature>
<dbReference type="Gene3D" id="1.10.540.10">
    <property type="entry name" value="Acyl-CoA dehydrogenase/oxidase, N-terminal domain"/>
    <property type="match status" value="1"/>
</dbReference>
<dbReference type="EMBL" id="RXHU01000066">
    <property type="protein sequence ID" value="RTE07131.1"/>
    <property type="molecule type" value="Genomic_DNA"/>
</dbReference>
<evidence type="ECO:0000256" key="2">
    <source>
        <dbReference type="ARBA" id="ARBA00009347"/>
    </source>
</evidence>
<dbReference type="InterPro" id="IPR009100">
    <property type="entry name" value="AcylCoA_DH/oxidase_NM_dom_sf"/>
</dbReference>
<dbReference type="InterPro" id="IPR037069">
    <property type="entry name" value="AcylCoA_DH/ox_N_sf"/>
</dbReference>
<comment type="similarity">
    <text evidence="2 8">Belongs to the acyl-CoA dehydrogenase family.</text>
</comment>
<dbReference type="Gene3D" id="2.40.110.10">
    <property type="entry name" value="Butyryl-CoA Dehydrogenase, subunit A, domain 2"/>
    <property type="match status" value="1"/>
</dbReference>
<comment type="caution">
    <text evidence="12">The sequence shown here is derived from an EMBL/GenBank/DDBJ whole genome shotgun (WGS) entry which is preliminary data.</text>
</comment>
<dbReference type="Gene3D" id="1.20.140.10">
    <property type="entry name" value="Butyryl-CoA Dehydrogenase, subunit A, domain 3"/>
    <property type="match status" value="1"/>
</dbReference>
<gene>
    <name evidence="12" type="ORF">EJQ19_21490</name>
</gene>
<evidence type="ECO:0000259" key="9">
    <source>
        <dbReference type="Pfam" id="PF00441"/>
    </source>
</evidence>
<sequence length="368" mass="39953">MHLTYTPHQLQLRTLVRDFALAEIAPTVRDRDVEERFERRIFDRLAELGLTGLPWPAAFGGSGEPFLHYAMVIEELSQVCASTGVMLSVHTSLTSWAIHTFGTAAQQEAFLLPLAEGKVLGAYCLTESESGSDAGAMRTTARRDGDSYVLNGSKLFITSGGEAEVYIVFALTEPALKQKGISAFVVEKGTAGLTFGKKEKKLGIRASSTLEMLFDDCRIPAHNLLGQEGNGFHIALRCLDGGRIGIAAQALGIAQAALDAGRDMGVNLSALRELATEVQAARLLMYHAAWRKDRGLPYGKQAAMAKLWASDTAVKVTNDVVRLAGKDGIVPGSTLERCWRDAKVTQIYEGTNEIQRIVISRWLLSEGV</sequence>
<evidence type="ECO:0000313" key="12">
    <source>
        <dbReference type="EMBL" id="RTE07131.1"/>
    </source>
</evidence>
<dbReference type="InterPro" id="IPR006089">
    <property type="entry name" value="Acyl-CoA_DH_CS"/>
</dbReference>
<evidence type="ECO:0000313" key="13">
    <source>
        <dbReference type="Proteomes" id="UP000276128"/>
    </source>
</evidence>
<comment type="cofactor">
    <cofactor evidence="1 8">
        <name>FAD</name>
        <dbReference type="ChEBI" id="CHEBI:57692"/>
    </cofactor>
</comment>
<dbReference type="SUPFAM" id="SSF47203">
    <property type="entry name" value="Acyl-CoA dehydrogenase C-terminal domain-like"/>
    <property type="match status" value="1"/>
</dbReference>
<dbReference type="GO" id="GO:0003995">
    <property type="term" value="F:acyl-CoA dehydrogenase activity"/>
    <property type="evidence" value="ECO:0007669"/>
    <property type="project" value="InterPro"/>
</dbReference>
<comment type="catalytic activity">
    <reaction evidence="6">
        <text>a 2,3-saturated acyl-CoA + A = a 2,3-dehydroacyl-CoA + AH2</text>
        <dbReference type="Rhea" id="RHEA:48608"/>
        <dbReference type="ChEBI" id="CHEBI:13193"/>
        <dbReference type="ChEBI" id="CHEBI:17499"/>
        <dbReference type="ChEBI" id="CHEBI:60015"/>
        <dbReference type="ChEBI" id="CHEBI:65111"/>
    </reaction>
</comment>
<dbReference type="Pfam" id="PF02770">
    <property type="entry name" value="Acyl-CoA_dh_M"/>
    <property type="match status" value="1"/>
</dbReference>
<dbReference type="AlphaFoldDB" id="A0A430J9L1"/>
<dbReference type="Proteomes" id="UP000276128">
    <property type="component" value="Unassembled WGS sequence"/>
</dbReference>
<dbReference type="InterPro" id="IPR046373">
    <property type="entry name" value="Acyl-CoA_Oxase/DH_mid-dom_sf"/>
</dbReference>
<dbReference type="OrthoDB" id="9802447at2"/>